<evidence type="ECO:0000256" key="1">
    <source>
        <dbReference type="ARBA" id="ARBA00004123"/>
    </source>
</evidence>
<dbReference type="STRING" id="9713.A0A2U3YWA2"/>
<accession>A0A2U3YWA2</accession>
<proteinExistence type="inferred from homology"/>
<dbReference type="GO" id="GO:0003712">
    <property type="term" value="F:transcription coregulator activity"/>
    <property type="evidence" value="ECO:0007669"/>
    <property type="project" value="InterPro"/>
</dbReference>
<dbReference type="RefSeq" id="XP_006748010.2">
    <property type="nucleotide sequence ID" value="XM_006747947.2"/>
</dbReference>
<dbReference type="GeneID" id="102749522"/>
<feature type="compositionally biased region" description="Low complexity" evidence="9">
    <location>
        <begin position="482"/>
        <end position="529"/>
    </location>
</feature>
<comment type="similarity">
    <text evidence="2 8">Belongs to the Mediator complex subunit 13 family.</text>
</comment>
<dbReference type="PANTHER" id="PTHR48249">
    <property type="entry name" value="MEDIATOR OF RNA POLYMERASE II TRANSCRIPTION SUBUNIT 13"/>
    <property type="match status" value="1"/>
</dbReference>
<evidence type="ECO:0000259" key="11">
    <source>
        <dbReference type="Pfam" id="PF18296"/>
    </source>
</evidence>
<evidence type="ECO:0000313" key="13">
    <source>
        <dbReference type="RefSeq" id="XP_006748010.2"/>
    </source>
</evidence>
<evidence type="ECO:0000256" key="3">
    <source>
        <dbReference type="ARBA" id="ARBA00022491"/>
    </source>
</evidence>
<keyword evidence="7 8" id="KW-0539">Nucleus</keyword>
<evidence type="ECO:0000256" key="8">
    <source>
        <dbReference type="RuleBase" id="RU364134"/>
    </source>
</evidence>
<dbReference type="Pfam" id="PF18296">
    <property type="entry name" value="MID_MedPIWI"/>
    <property type="match status" value="1"/>
</dbReference>
<comment type="subunit">
    <text evidence="8">Component of the Mediator complex, which is composed of MED1, MED4, MED6, MED7, MED8, MED9, MED10, MED11, MED12, MED13, MED13L, MED14, MED15, MED16, MED17, MED18, MED19, MED20, MED21, MED22, MED23, MED24, MED25, MED26, MED27, MED29, MED30, MED31, CCNC, CDK8 and CDC2L6/CDK11. The MED12, MED13, CCNC and CDK8 subunits form a distinct module termed the CDK8 module. Mediator containing the CDK8 module is less active than Mediator lacking this module in supporting transcriptional activation. Individual preparations of the Mediator complex lacking one or more distinct subunits have been variously termed ARC, CRSP, DRIP, PC2, SMCC and TRAP.</text>
</comment>
<dbReference type="GO" id="GO:0006357">
    <property type="term" value="P:regulation of transcription by RNA polymerase II"/>
    <property type="evidence" value="ECO:0007669"/>
    <property type="project" value="InterPro"/>
</dbReference>
<dbReference type="InterPro" id="IPR041285">
    <property type="entry name" value="MID_MedPIWI"/>
</dbReference>
<feature type="domain" description="MID" evidence="11">
    <location>
        <begin position="362"/>
        <end position="676"/>
    </location>
</feature>
<feature type="region of interest" description="Disordered" evidence="9">
    <location>
        <begin position="961"/>
        <end position="996"/>
    </location>
</feature>
<dbReference type="InterPro" id="IPR051139">
    <property type="entry name" value="Mediator_complx_sub13"/>
</dbReference>
<dbReference type="Pfam" id="PF06333">
    <property type="entry name" value="Med13_C"/>
    <property type="match status" value="1"/>
</dbReference>
<feature type="domain" description="Mediator complex subunit Med13 C-terminal" evidence="10">
    <location>
        <begin position="712"/>
        <end position="1115"/>
    </location>
</feature>
<protein>
    <recommendedName>
        <fullName evidence="8">Mediator of RNA polymerase II transcription subunit 13</fullName>
    </recommendedName>
</protein>
<name>A0A2U3YWA2_LEPWE</name>
<comment type="function">
    <text evidence="8">Component of the Mediator complex, a coactivator involved in the regulated transcription of nearly all RNA polymerase II-dependent genes. Mediator functions as a bridge to convey information from gene-specific regulatory proteins to the basal RNA polymerase II transcription machinery. Mediator is recruited to promoters by direct interactions with regulatory proteins and serves as a scaffold for the assembly of a functional preinitiation complex with RNA polymerase II and the general transcription factors.</text>
</comment>
<organism evidence="12 13">
    <name type="scientific">Leptonychotes weddellii</name>
    <name type="common">Weddell seal</name>
    <name type="synonym">Otaria weddellii</name>
    <dbReference type="NCBI Taxonomy" id="9713"/>
    <lineage>
        <taxon>Eukaryota</taxon>
        <taxon>Metazoa</taxon>
        <taxon>Chordata</taxon>
        <taxon>Craniata</taxon>
        <taxon>Vertebrata</taxon>
        <taxon>Euteleostomi</taxon>
        <taxon>Mammalia</taxon>
        <taxon>Eutheria</taxon>
        <taxon>Laurasiatheria</taxon>
        <taxon>Carnivora</taxon>
        <taxon>Caniformia</taxon>
        <taxon>Pinnipedia</taxon>
        <taxon>Phocidae</taxon>
        <taxon>Monachinae</taxon>
        <taxon>Lobodontini</taxon>
        <taxon>Leptonychotes</taxon>
    </lineage>
</organism>
<keyword evidence="5 8" id="KW-0010">Activator</keyword>
<evidence type="ECO:0000256" key="7">
    <source>
        <dbReference type="ARBA" id="ARBA00023242"/>
    </source>
</evidence>
<keyword evidence="12" id="KW-1185">Reference proteome</keyword>
<evidence type="ECO:0000259" key="10">
    <source>
        <dbReference type="Pfam" id="PF06333"/>
    </source>
</evidence>
<keyword evidence="3 8" id="KW-0678">Repressor</keyword>
<dbReference type="PANTHER" id="PTHR48249:SF1">
    <property type="entry name" value="MEDIATOR OF RNA POLYMERASE II TRANSCRIPTION SUBUNIT 13-LIKE"/>
    <property type="match status" value="1"/>
</dbReference>
<evidence type="ECO:0000256" key="9">
    <source>
        <dbReference type="SAM" id="MobiDB-lite"/>
    </source>
</evidence>
<evidence type="ECO:0000313" key="12">
    <source>
        <dbReference type="Proteomes" id="UP000245341"/>
    </source>
</evidence>
<feature type="compositionally biased region" description="Polar residues" evidence="9">
    <location>
        <begin position="530"/>
        <end position="545"/>
    </location>
</feature>
<gene>
    <name evidence="13" type="primary">LOC102749522</name>
</gene>
<reference evidence="13" key="1">
    <citation type="submission" date="2025-08" db="UniProtKB">
        <authorList>
            <consortium name="RefSeq"/>
        </authorList>
    </citation>
    <scope>IDENTIFICATION</scope>
    <source>
        <tissue evidence="13">Liver</tissue>
    </source>
</reference>
<dbReference type="Proteomes" id="UP000245341">
    <property type="component" value="Unplaced"/>
</dbReference>
<dbReference type="InterPro" id="IPR009401">
    <property type="entry name" value="Med13_C"/>
</dbReference>
<evidence type="ECO:0000256" key="2">
    <source>
        <dbReference type="ARBA" id="ARBA00009354"/>
    </source>
</evidence>
<dbReference type="GO" id="GO:0016592">
    <property type="term" value="C:mediator complex"/>
    <property type="evidence" value="ECO:0007669"/>
    <property type="project" value="InterPro"/>
</dbReference>
<keyword evidence="4 8" id="KW-0805">Transcription regulation</keyword>
<feature type="region of interest" description="Disordered" evidence="9">
    <location>
        <begin position="445"/>
        <end position="572"/>
    </location>
</feature>
<sequence length="1126" mass="123353">MLFKIIVARTEMLVVEEGLWENGLSYECRTLLFKAIHNLLERCLMDKNFVRIGKWFVRPYEKDEKPVNKSEHLSCAFTFFLHGESNVCTSVEIAQHQPIYLINEEHIHMAQSSPAPFQVLVSPYGLNGTLTGQAYKMSDPATRKLIEEWQYFYPMVLKKKEELKEDEELGYNDDFPVAVEVIVGGVRMVYPSAFVLISQNDIPVPQSVAGAGGHITVGQQGLGSVKDPSNCGMPLTPPTSPEQAVIGESGGTQSAVSHLGSQDGGMITMHSPKRSGKIPPKLHNHMVHRVWKECILNRTQSKRSQMSTPTLEEEPANNPATWDFVDPTQRVSCSCSRITLSETYGILVGIALNLYINLGRIMCRLGQHKPICKVLRDGIMRVGKTVAQKLTDELVSEWFNQPWSSEENDNHSRLKLYAQVCRHHLAPYLATLQLDSSLLIPPKYQSPPAAAQGQATPGNAGPLASNSGSAAPSTGSAFNPTSNSSAGNPAASSSASGSSVPPVSSSAPAPVINQISTTSSSGFSASVGGQNPSTGASSADRTQGNIGCGGDTEPGQSSSQPSQDGQESVTERERIGIPTEPDSADSQAYPPAVVIYMVDPFTYTADEDSTSGNFWLLSLMRCYTEMLDNLPEHMRNSFILQIVPCQYMLQTMKDEQVFYIQCLKSMAFSVYCQCRRPLPTQIHIKSLTGFGPAASIEMTLKNPERPSPIQLYSPPFILAPIKDKQTELGETFGEASQKYNVLFVGYCLSHDQRWLLASCTDLHGELLETCIVNIALPNRSRRSKVSARKIGLQKLWEWCIGIVQMTSLPWRVVIGRLGRLGHGELKDWSILLGECSLQTISKRLKDVCRMCGISAADSPSILSACLVAMEPQGSFVVMPDAVTMGSVFGRSTALNMQSSQLNTPQDASCTHILVFPTSSTIQVAPANYPNEDGFSPNNDDMFVDLPFPDDMDNDIGILMTGNLHSSPNSSPVPSPGSPSGIGVGSHFQHSRSQGERLLSREAPEELKQQPLALGYFVSTAKAENLPQWFWSSCPQAQNQCPLFLKASLHHHISVAQTDELLPARNSQRVPHPLDSKTTSDVLRFVLEQYNALSWLTCNPATQDRTSCLPVHFVVLTQLYNAIMNIL</sequence>
<dbReference type="KEGG" id="lww:102749522"/>
<feature type="compositionally biased region" description="Low complexity" evidence="9">
    <location>
        <begin position="553"/>
        <end position="568"/>
    </location>
</feature>
<comment type="subcellular location">
    <subcellularLocation>
        <location evidence="1 8">Nucleus</location>
    </subcellularLocation>
</comment>
<evidence type="ECO:0000256" key="5">
    <source>
        <dbReference type="ARBA" id="ARBA00023159"/>
    </source>
</evidence>
<dbReference type="AlphaFoldDB" id="A0A2U3YWA2"/>
<feature type="compositionally biased region" description="Low complexity" evidence="9">
    <location>
        <begin position="446"/>
        <end position="462"/>
    </location>
</feature>
<dbReference type="OrthoDB" id="103819at2759"/>
<evidence type="ECO:0000256" key="4">
    <source>
        <dbReference type="ARBA" id="ARBA00023015"/>
    </source>
</evidence>
<evidence type="ECO:0000256" key="6">
    <source>
        <dbReference type="ARBA" id="ARBA00023163"/>
    </source>
</evidence>
<feature type="compositionally biased region" description="Polar residues" evidence="9">
    <location>
        <begin position="464"/>
        <end position="481"/>
    </location>
</feature>
<keyword evidence="6 8" id="KW-0804">Transcription</keyword>